<name>J6F3M9_TRIAS</name>
<feature type="compositionally biased region" description="Polar residues" evidence="4">
    <location>
        <begin position="1"/>
        <end position="12"/>
    </location>
</feature>
<dbReference type="GeneID" id="25990694"/>
<keyword evidence="2" id="KW-0813">Transport</keyword>
<dbReference type="OrthoDB" id="245150at2759"/>
<evidence type="ECO:0000313" key="6">
    <source>
        <dbReference type="Proteomes" id="UP000002748"/>
    </source>
</evidence>
<dbReference type="VEuPathDB" id="FungiDB:A1Q1_07182"/>
<evidence type="ECO:0000256" key="1">
    <source>
        <dbReference type="ARBA" id="ARBA00009674"/>
    </source>
</evidence>
<dbReference type="PANTHER" id="PTHR13149:SF0">
    <property type="entry name" value="VACUOLAR PROTEIN-SORTING-ASSOCIATED PROTEIN 25"/>
    <property type="match status" value="1"/>
</dbReference>
<feature type="region of interest" description="Disordered" evidence="4">
    <location>
        <begin position="1"/>
        <end position="29"/>
    </location>
</feature>
<dbReference type="Pfam" id="PF05871">
    <property type="entry name" value="ESCRT-II"/>
    <property type="match status" value="1"/>
</dbReference>
<gene>
    <name evidence="5" type="ORF">A1Q1_07182</name>
</gene>
<dbReference type="RefSeq" id="XP_014182893.1">
    <property type="nucleotide sequence ID" value="XM_014327418.1"/>
</dbReference>
<dbReference type="GO" id="GO:0043328">
    <property type="term" value="P:protein transport to vacuole involved in ubiquitin-dependent protein catabolic process via the multivesicular body sorting pathway"/>
    <property type="evidence" value="ECO:0007669"/>
    <property type="project" value="TreeGrafter"/>
</dbReference>
<evidence type="ECO:0000256" key="4">
    <source>
        <dbReference type="SAM" id="MobiDB-lite"/>
    </source>
</evidence>
<dbReference type="InterPro" id="IPR036388">
    <property type="entry name" value="WH-like_DNA-bd_sf"/>
</dbReference>
<protein>
    <recommendedName>
        <fullName evidence="7">Vacuolar protein-sorting-associated protein 25</fullName>
    </recommendedName>
</protein>
<evidence type="ECO:0000256" key="3">
    <source>
        <dbReference type="ARBA" id="ARBA00022927"/>
    </source>
</evidence>
<dbReference type="EMBL" id="ALBS01000050">
    <property type="protein sequence ID" value="EJT51594.1"/>
    <property type="molecule type" value="Genomic_DNA"/>
</dbReference>
<dbReference type="GO" id="GO:0042803">
    <property type="term" value="F:protein homodimerization activity"/>
    <property type="evidence" value="ECO:0007669"/>
    <property type="project" value="TreeGrafter"/>
</dbReference>
<dbReference type="GO" id="GO:0005198">
    <property type="term" value="F:structural molecule activity"/>
    <property type="evidence" value="ECO:0007669"/>
    <property type="project" value="TreeGrafter"/>
</dbReference>
<dbReference type="KEGG" id="tasa:A1Q1_07182"/>
<evidence type="ECO:0000313" key="5">
    <source>
        <dbReference type="EMBL" id="EJT51594.1"/>
    </source>
</evidence>
<dbReference type="AlphaFoldDB" id="J6F3M9"/>
<accession>J6F3M9</accession>
<comment type="caution">
    <text evidence="5">The sequence shown here is derived from an EMBL/GenBank/DDBJ whole genome shotgun (WGS) entry which is preliminary data.</text>
</comment>
<proteinExistence type="inferred from homology"/>
<dbReference type="InterPro" id="IPR008570">
    <property type="entry name" value="ESCRT-II_cplx_Vps25-sub"/>
</dbReference>
<dbReference type="Gene3D" id="1.10.10.10">
    <property type="entry name" value="Winged helix-like DNA-binding domain superfamily/Winged helix DNA-binding domain"/>
    <property type="match status" value="1"/>
</dbReference>
<reference evidence="5 6" key="1">
    <citation type="journal article" date="2012" name="Eukaryot. Cell">
        <title>Draft genome sequence of CBS 2479, the standard type strain of Trichosporon asahii.</title>
        <authorList>
            <person name="Yang R.Y."/>
            <person name="Li H.T."/>
            <person name="Zhu H."/>
            <person name="Zhou G.P."/>
            <person name="Wang M."/>
            <person name="Wang L."/>
        </authorList>
    </citation>
    <scope>NUCLEOTIDE SEQUENCE [LARGE SCALE GENOMIC DNA]</scope>
    <source>
        <strain evidence="6">ATCC 90039 / CBS 2479 / JCM 2466 / KCTC 7840 / NCYC 2677 / UAMH 7654</strain>
    </source>
</reference>
<evidence type="ECO:0008006" key="7">
    <source>
        <dbReference type="Google" id="ProtNLM"/>
    </source>
</evidence>
<dbReference type="Proteomes" id="UP000002748">
    <property type="component" value="Unassembled WGS sequence"/>
</dbReference>
<dbReference type="InterPro" id="IPR014041">
    <property type="entry name" value="ESCRT-II_cplx_Vps25-sub_N"/>
</dbReference>
<dbReference type="GO" id="GO:0000814">
    <property type="term" value="C:ESCRT II complex"/>
    <property type="evidence" value="ECO:0007669"/>
    <property type="project" value="InterPro"/>
</dbReference>
<sequence>MSTSVGTSNAGTEPSALGKKLRPTTSPTGFERPGIWSFPPFFTIQPNPTTQQHQLALWTELVLAWAKHDRVFSVNADSPEPGDVFNNKTIGRKLQPPALKQLLAHMAAEGNAAADPPKQTTTYLLYWRKPEEWGQLIYDWVSDNGFLNTIMTFYEIVDGDLAHTTGESLFPHPVCTSAYSARDVSAETAVCPRSSGVCHTQLSCVSRVVEVVHLHANGGLVMPACLNQLTGLRLGN</sequence>
<dbReference type="Gene3D" id="1.10.10.570">
    <property type="entry name" value="Winged helix' DNA-binding domain. Chain C. Domain 1"/>
    <property type="match status" value="1"/>
</dbReference>
<dbReference type="PANTHER" id="PTHR13149">
    <property type="entry name" value="VACUOLAR PROTEIN SORTING-ASSOCIATED PROTEIN VPS25"/>
    <property type="match status" value="1"/>
</dbReference>
<dbReference type="HOGENOM" id="CLU_1176140_0_0_1"/>
<comment type="similarity">
    <text evidence="1">Belongs to the VPS25 family.</text>
</comment>
<dbReference type="InterPro" id="IPR036390">
    <property type="entry name" value="WH_DNA-bd_sf"/>
</dbReference>
<evidence type="ECO:0000256" key="2">
    <source>
        <dbReference type="ARBA" id="ARBA00022448"/>
    </source>
</evidence>
<organism evidence="5 6">
    <name type="scientific">Trichosporon asahii var. asahii (strain ATCC 90039 / CBS 2479 / JCM 2466 / KCTC 7840 / NBRC 103889/ NCYC 2677 / UAMH 7654)</name>
    <name type="common">Yeast</name>
    <dbReference type="NCBI Taxonomy" id="1186058"/>
    <lineage>
        <taxon>Eukaryota</taxon>
        <taxon>Fungi</taxon>
        <taxon>Dikarya</taxon>
        <taxon>Basidiomycota</taxon>
        <taxon>Agaricomycotina</taxon>
        <taxon>Tremellomycetes</taxon>
        <taxon>Trichosporonales</taxon>
        <taxon>Trichosporonaceae</taxon>
        <taxon>Trichosporon</taxon>
    </lineage>
</organism>
<keyword evidence="3" id="KW-0653">Protein transport</keyword>
<dbReference type="SUPFAM" id="SSF46785">
    <property type="entry name" value="Winged helix' DNA-binding domain"/>
    <property type="match status" value="2"/>
</dbReference>